<name>A0A0F8YES4_9ZZZZ</name>
<proteinExistence type="predicted"/>
<dbReference type="EMBL" id="LAZR01057354">
    <property type="protein sequence ID" value="KKK72225.1"/>
    <property type="molecule type" value="Genomic_DNA"/>
</dbReference>
<comment type="caution">
    <text evidence="1">The sequence shown here is derived from an EMBL/GenBank/DDBJ whole genome shotgun (WGS) entry which is preliminary data.</text>
</comment>
<gene>
    <name evidence="1" type="ORF">LCGC14_2905990</name>
</gene>
<evidence type="ECO:0000313" key="1">
    <source>
        <dbReference type="EMBL" id="KKK72225.1"/>
    </source>
</evidence>
<organism evidence="1">
    <name type="scientific">marine sediment metagenome</name>
    <dbReference type="NCBI Taxonomy" id="412755"/>
    <lineage>
        <taxon>unclassified sequences</taxon>
        <taxon>metagenomes</taxon>
        <taxon>ecological metagenomes</taxon>
    </lineage>
</organism>
<dbReference type="AlphaFoldDB" id="A0A0F8YES4"/>
<reference evidence="1" key="1">
    <citation type="journal article" date="2015" name="Nature">
        <title>Complex archaea that bridge the gap between prokaryotes and eukaryotes.</title>
        <authorList>
            <person name="Spang A."/>
            <person name="Saw J.H."/>
            <person name="Jorgensen S.L."/>
            <person name="Zaremba-Niedzwiedzka K."/>
            <person name="Martijn J."/>
            <person name="Lind A.E."/>
            <person name="van Eijk R."/>
            <person name="Schleper C."/>
            <person name="Guy L."/>
            <person name="Ettema T.J."/>
        </authorList>
    </citation>
    <scope>NUCLEOTIDE SEQUENCE</scope>
</reference>
<sequence>ATSRLIADAHFGFDPLTAIQRDLWSKVSSFEAATKLSTAVISNTTQPALLSLVVGNRALFRGIHTVIKDFGASEAFATRSGAITNSVLREFRRSIGLEEASFGAKVLRRTGFTRQEKWNRIISAVIGREFAKDMFRLLKIKPTDTRVRRALKEWTALDPDDLLKKGALAEDDLLMAAKRMSDRTQFRTGPLDLPFAWQSSVGGRMLTLYKSFGFNQARLFRDSVLQEVRRGNLRPLLPLVTTVPLAGEFSANVKAFIFLRDRPTDLTERILEDYFSVGAIGIIEGMLQSAALGKGTEFFAGPILSEGGDVLDVIGSERPGREAIKEGLKRIPVAGRGLSKSFAEATKP</sequence>
<accession>A0A0F8YES4</accession>
<protein>
    <submittedName>
        <fullName evidence="1">Uncharacterized protein</fullName>
    </submittedName>
</protein>
<feature type="non-terminal residue" evidence="1">
    <location>
        <position position="1"/>
    </location>
</feature>